<evidence type="ECO:0000313" key="8">
    <source>
        <dbReference type="Proteomes" id="UP000075881"/>
    </source>
</evidence>
<dbReference type="SUPFAM" id="SSF56574">
    <property type="entry name" value="Serpins"/>
    <property type="match status" value="1"/>
</dbReference>
<dbReference type="GO" id="GO:0004867">
    <property type="term" value="F:serine-type endopeptidase inhibitor activity"/>
    <property type="evidence" value="ECO:0007669"/>
    <property type="project" value="UniProtKB-KW"/>
</dbReference>
<dbReference type="AlphaFoldDB" id="A0A182JX17"/>
<dbReference type="PROSITE" id="PS00284">
    <property type="entry name" value="SERPIN"/>
    <property type="match status" value="1"/>
</dbReference>
<evidence type="ECO:0000256" key="1">
    <source>
        <dbReference type="ARBA" id="ARBA00009500"/>
    </source>
</evidence>
<reference evidence="8" key="1">
    <citation type="submission" date="2013-03" db="EMBL/GenBank/DDBJ databases">
        <title>The Genome Sequence of Anopheles christyi ACHKN1017.</title>
        <authorList>
            <consortium name="The Broad Institute Genomics Platform"/>
            <person name="Neafsey D.E."/>
            <person name="Besansky N."/>
            <person name="Walker B."/>
            <person name="Young S.K."/>
            <person name="Zeng Q."/>
            <person name="Gargeya S."/>
            <person name="Fitzgerald M."/>
            <person name="Haas B."/>
            <person name="Abouelleil A."/>
            <person name="Allen A.W."/>
            <person name="Alvarado L."/>
            <person name="Arachchi H.M."/>
            <person name="Berlin A.M."/>
            <person name="Chapman S.B."/>
            <person name="Gainer-Dewar J."/>
            <person name="Goldberg J."/>
            <person name="Griggs A."/>
            <person name="Gujja S."/>
            <person name="Hansen M."/>
            <person name="Howarth C."/>
            <person name="Imamovic A."/>
            <person name="Ireland A."/>
            <person name="Larimer J."/>
            <person name="McCowan C."/>
            <person name="Murphy C."/>
            <person name="Pearson M."/>
            <person name="Poon T.W."/>
            <person name="Priest M."/>
            <person name="Roberts A."/>
            <person name="Saif S."/>
            <person name="Shea T."/>
            <person name="Sisk P."/>
            <person name="Sykes S."/>
            <person name="Wortman J."/>
            <person name="Nusbaum C."/>
            <person name="Birren B."/>
        </authorList>
    </citation>
    <scope>NUCLEOTIDE SEQUENCE [LARGE SCALE GENOMIC DNA]</scope>
    <source>
        <strain evidence="8">ACHKN1017</strain>
    </source>
</reference>
<reference evidence="7" key="2">
    <citation type="submission" date="2020-05" db="UniProtKB">
        <authorList>
            <consortium name="EnsemblMetazoa"/>
        </authorList>
    </citation>
    <scope>IDENTIFICATION</scope>
    <source>
        <strain evidence="7">ACHKN1017</strain>
    </source>
</reference>
<evidence type="ECO:0000256" key="5">
    <source>
        <dbReference type="SAM" id="SignalP"/>
    </source>
</evidence>
<name>A0A182JX17_9DIPT</name>
<dbReference type="InterPro" id="IPR023796">
    <property type="entry name" value="Serpin_dom"/>
</dbReference>
<evidence type="ECO:0000313" key="7">
    <source>
        <dbReference type="EnsemblMetazoa" id="ACHR003048-PA"/>
    </source>
</evidence>
<proteinExistence type="inferred from homology"/>
<keyword evidence="3" id="KW-0722">Serine protease inhibitor</keyword>
<dbReference type="InterPro" id="IPR000215">
    <property type="entry name" value="Serpin_fam"/>
</dbReference>
<dbReference type="InterPro" id="IPR023795">
    <property type="entry name" value="Serpin_CS"/>
</dbReference>
<keyword evidence="5" id="KW-0732">Signal</keyword>
<dbReference type="GO" id="GO:0005615">
    <property type="term" value="C:extracellular space"/>
    <property type="evidence" value="ECO:0007669"/>
    <property type="project" value="InterPro"/>
</dbReference>
<dbReference type="Proteomes" id="UP000075881">
    <property type="component" value="Unassembled WGS sequence"/>
</dbReference>
<dbReference type="Gene3D" id="3.30.497.10">
    <property type="entry name" value="Antithrombin, subunit I, domain 2"/>
    <property type="match status" value="1"/>
</dbReference>
<keyword evidence="2" id="KW-0646">Protease inhibitor</keyword>
<protein>
    <recommendedName>
        <fullName evidence="6">Serpin domain-containing protein</fullName>
    </recommendedName>
</protein>
<dbReference type="InterPro" id="IPR042185">
    <property type="entry name" value="Serpin_sf_2"/>
</dbReference>
<evidence type="ECO:0000259" key="6">
    <source>
        <dbReference type="SMART" id="SM00093"/>
    </source>
</evidence>
<feature type="domain" description="Serpin" evidence="6">
    <location>
        <begin position="37"/>
        <end position="384"/>
    </location>
</feature>
<dbReference type="PANTHER" id="PTHR11461:SF211">
    <property type="entry name" value="GH10112P-RELATED"/>
    <property type="match status" value="1"/>
</dbReference>
<dbReference type="EnsemblMetazoa" id="ACHR003048-RA">
    <property type="protein sequence ID" value="ACHR003048-PA"/>
    <property type="gene ID" value="ACHR003048"/>
</dbReference>
<feature type="chain" id="PRO_5008124732" description="Serpin domain-containing protein" evidence="5">
    <location>
        <begin position="22"/>
        <end position="385"/>
    </location>
</feature>
<dbReference type="Gene3D" id="2.30.39.10">
    <property type="entry name" value="Alpha-1-antitrypsin, domain 1"/>
    <property type="match status" value="1"/>
</dbReference>
<feature type="signal peptide" evidence="5">
    <location>
        <begin position="1"/>
        <end position="21"/>
    </location>
</feature>
<dbReference type="STRING" id="43041.A0A182JX17"/>
<dbReference type="SMART" id="SM00093">
    <property type="entry name" value="SERPIN"/>
    <property type="match status" value="1"/>
</dbReference>
<dbReference type="InterPro" id="IPR042178">
    <property type="entry name" value="Serpin_sf_1"/>
</dbReference>
<dbReference type="InterPro" id="IPR036186">
    <property type="entry name" value="Serpin_sf"/>
</dbReference>
<organism evidence="7 8">
    <name type="scientific">Anopheles christyi</name>
    <dbReference type="NCBI Taxonomy" id="43041"/>
    <lineage>
        <taxon>Eukaryota</taxon>
        <taxon>Metazoa</taxon>
        <taxon>Ecdysozoa</taxon>
        <taxon>Arthropoda</taxon>
        <taxon>Hexapoda</taxon>
        <taxon>Insecta</taxon>
        <taxon>Pterygota</taxon>
        <taxon>Neoptera</taxon>
        <taxon>Endopterygota</taxon>
        <taxon>Diptera</taxon>
        <taxon>Nematocera</taxon>
        <taxon>Culicoidea</taxon>
        <taxon>Culicidae</taxon>
        <taxon>Anophelinae</taxon>
        <taxon>Anopheles</taxon>
    </lineage>
</organism>
<accession>A0A182JX17</accession>
<keyword evidence="8" id="KW-1185">Reference proteome</keyword>
<evidence type="ECO:0000256" key="4">
    <source>
        <dbReference type="RuleBase" id="RU000411"/>
    </source>
</evidence>
<comment type="similarity">
    <text evidence="1 4">Belongs to the serpin family.</text>
</comment>
<sequence>MKLAAGFTAVWLLLLCIAAEGASTGPDLSFGDADFSVQYFKHSFNASANSVVSPVAVRLVFSALYQVTDSGTREAVQRAFYLPSDVSNARTNAEQLVNDLEQSRFLNVSFTLLQSEGQLSQELEDAARTIFHVKPRIVVFANRRRVVEEVNDWAVQVTEGRIRHYLAESDVEVNAELMLLNALHLRADWAQKFAIDQTVNDKFQFRNGPALVEMMSVSLEVLYYAQPKWHTIQLPYSEESDLTMWILLPHRDGTFEELFELLSAELLDELETSVTPKMVDLWLPKFTIDDGHDARDVLKLMGHEMLFDREGFSVFRNHKSMLGALKQRTFIQVNENGTEAAAVTSVGTKFRVRNTQFRADRPFIFIIKKLSIDTILFVGHYSNHN</sequence>
<dbReference type="PANTHER" id="PTHR11461">
    <property type="entry name" value="SERINE PROTEASE INHIBITOR, SERPIN"/>
    <property type="match status" value="1"/>
</dbReference>
<dbReference type="VEuPathDB" id="VectorBase:ACHR003048"/>
<dbReference type="Pfam" id="PF00079">
    <property type="entry name" value="Serpin"/>
    <property type="match status" value="1"/>
</dbReference>
<evidence type="ECO:0000256" key="3">
    <source>
        <dbReference type="ARBA" id="ARBA00022900"/>
    </source>
</evidence>
<evidence type="ECO:0000256" key="2">
    <source>
        <dbReference type="ARBA" id="ARBA00022690"/>
    </source>
</evidence>